<organism evidence="2 3">
    <name type="scientific">Thermanaerothrix solaris</name>
    <dbReference type="NCBI Taxonomy" id="3058434"/>
    <lineage>
        <taxon>Bacteria</taxon>
        <taxon>Bacillati</taxon>
        <taxon>Chloroflexota</taxon>
        <taxon>Anaerolineae</taxon>
        <taxon>Anaerolineales</taxon>
        <taxon>Anaerolineaceae</taxon>
        <taxon>Thermanaerothrix</taxon>
    </lineage>
</organism>
<dbReference type="Proteomes" id="UP001254165">
    <property type="component" value="Unassembled WGS sequence"/>
</dbReference>
<dbReference type="Gene3D" id="3.40.33.10">
    <property type="entry name" value="CAP"/>
    <property type="match status" value="1"/>
</dbReference>
<accession>A0ABU3NQP5</accession>
<proteinExistence type="predicted"/>
<gene>
    <name evidence="2" type="ORF">QYE77_07755</name>
</gene>
<name>A0ABU3NQP5_9CHLR</name>
<dbReference type="EMBL" id="JAUHMF010000001">
    <property type="protein sequence ID" value="MDT8898161.1"/>
    <property type="molecule type" value="Genomic_DNA"/>
</dbReference>
<dbReference type="Pfam" id="PF00188">
    <property type="entry name" value="CAP"/>
    <property type="match status" value="1"/>
</dbReference>
<comment type="caution">
    <text evidence="2">The sequence shown here is derived from an EMBL/GenBank/DDBJ whole genome shotgun (WGS) entry which is preliminary data.</text>
</comment>
<dbReference type="CDD" id="cd05379">
    <property type="entry name" value="CAP_bacterial"/>
    <property type="match status" value="1"/>
</dbReference>
<feature type="domain" description="SCP" evidence="1">
    <location>
        <begin position="84"/>
        <end position="197"/>
    </location>
</feature>
<dbReference type="PANTHER" id="PTHR31157:SF1">
    <property type="entry name" value="SCP DOMAIN-CONTAINING PROTEIN"/>
    <property type="match status" value="1"/>
</dbReference>
<evidence type="ECO:0000313" key="2">
    <source>
        <dbReference type="EMBL" id="MDT8898161.1"/>
    </source>
</evidence>
<dbReference type="InterPro" id="IPR035940">
    <property type="entry name" value="CAP_sf"/>
</dbReference>
<protein>
    <recommendedName>
        <fullName evidence="1">SCP domain-containing protein</fullName>
    </recommendedName>
</protein>
<dbReference type="InterPro" id="IPR014044">
    <property type="entry name" value="CAP_dom"/>
</dbReference>
<sequence>MPPSHPPHIIPKHRALHLMGWLVFLILALGWGLHALAIPSRAQTPTYTLYLPLVAREVKACESLSPQEQAILDHLLKDPEQSHKSLTCNDILQRVARERALDMGLRNYFDHVTPEGYGPNYLVRQAGYPLPSWYSQSVDANNIESIAYYVASPTPDWHDVVETVWNLWMQSDNHRRHLLGLTDFYAAQTEFGIGYANVPGAGWEYRSYWVVIIAQRGP</sequence>
<keyword evidence="3" id="KW-1185">Reference proteome</keyword>
<reference evidence="2 3" key="1">
    <citation type="submission" date="2023-07" db="EMBL/GenBank/DDBJ databases">
        <title>Novel species of Thermanaerothrix with wide hydrolytic capabilities.</title>
        <authorList>
            <person name="Zayulina K.S."/>
            <person name="Podosokorskaya O.A."/>
            <person name="Elcheninov A.G."/>
        </authorList>
    </citation>
    <scope>NUCLEOTIDE SEQUENCE [LARGE SCALE GENOMIC DNA]</scope>
    <source>
        <strain evidence="2 3">4228-RoL</strain>
    </source>
</reference>
<evidence type="ECO:0000313" key="3">
    <source>
        <dbReference type="Proteomes" id="UP001254165"/>
    </source>
</evidence>
<dbReference type="RefSeq" id="WP_315624806.1">
    <property type="nucleotide sequence ID" value="NZ_JAUHMF010000001.1"/>
</dbReference>
<evidence type="ECO:0000259" key="1">
    <source>
        <dbReference type="Pfam" id="PF00188"/>
    </source>
</evidence>
<dbReference type="PANTHER" id="PTHR31157">
    <property type="entry name" value="SCP DOMAIN-CONTAINING PROTEIN"/>
    <property type="match status" value="1"/>
</dbReference>